<accession>A0A235CFS5</accession>
<organism evidence="1 3">
    <name type="scientific">Oceanimonas baumannii</name>
    <dbReference type="NCBI Taxonomy" id="129578"/>
    <lineage>
        <taxon>Bacteria</taxon>
        <taxon>Pseudomonadati</taxon>
        <taxon>Pseudomonadota</taxon>
        <taxon>Gammaproteobacteria</taxon>
        <taxon>Aeromonadales</taxon>
        <taxon>Aeromonadaceae</taxon>
        <taxon>Oceanimonas</taxon>
    </lineage>
</organism>
<gene>
    <name evidence="1" type="ORF">B6S09_13170</name>
    <name evidence="2" type="ORF">LY04_02220</name>
</gene>
<dbReference type="OrthoDB" id="5600977at2"/>
<dbReference type="EMBL" id="NQJF01000010">
    <property type="protein sequence ID" value="OYD23400.1"/>
    <property type="molecule type" value="Genomic_DNA"/>
</dbReference>
<sequence>MTRNEAETLRQACLDAALNAYEEGGLLGLCQQGRFELAMEAIGRLDLAPFVEPGSISPGDNPQGESSL</sequence>
<keyword evidence="4" id="KW-1185">Reference proteome</keyword>
<evidence type="ECO:0000313" key="3">
    <source>
        <dbReference type="Proteomes" id="UP000243640"/>
    </source>
</evidence>
<comment type="caution">
    <text evidence="1">The sequence shown here is derived from an EMBL/GenBank/DDBJ whole genome shotgun (WGS) entry which is preliminary data.</text>
</comment>
<dbReference type="EMBL" id="SODO01000008">
    <property type="protein sequence ID" value="TDW58444.1"/>
    <property type="molecule type" value="Genomic_DNA"/>
</dbReference>
<evidence type="ECO:0008006" key="5">
    <source>
        <dbReference type="Google" id="ProtNLM"/>
    </source>
</evidence>
<dbReference type="Proteomes" id="UP000243640">
    <property type="component" value="Unassembled WGS sequence"/>
</dbReference>
<evidence type="ECO:0000313" key="4">
    <source>
        <dbReference type="Proteomes" id="UP000295058"/>
    </source>
</evidence>
<dbReference type="Proteomes" id="UP000295058">
    <property type="component" value="Unassembled WGS sequence"/>
</dbReference>
<dbReference type="AlphaFoldDB" id="A0A235CFS5"/>
<reference evidence="1 3" key="1">
    <citation type="submission" date="2017-08" db="EMBL/GenBank/DDBJ databases">
        <title>Draft Genome Sequence of the Marine Bacterium Oceanimonas baumannii ATCC 700832.</title>
        <authorList>
            <person name="Mcclelland W.D."/>
            <person name="Brennan M.A."/>
            <person name="Trachtenberg A.M."/>
            <person name="Maclea K.S."/>
        </authorList>
    </citation>
    <scope>NUCLEOTIDE SEQUENCE [LARGE SCALE GENOMIC DNA]</scope>
    <source>
        <strain evidence="1 3">ATCC 700832</strain>
    </source>
</reference>
<evidence type="ECO:0000313" key="2">
    <source>
        <dbReference type="EMBL" id="TDW58444.1"/>
    </source>
</evidence>
<dbReference type="RefSeq" id="WP_094278956.1">
    <property type="nucleotide sequence ID" value="NZ_NQJF01000010.1"/>
</dbReference>
<reference evidence="2 4" key="2">
    <citation type="submission" date="2019-03" db="EMBL/GenBank/DDBJ databases">
        <title>Genomic Encyclopedia of Archaeal and Bacterial Type Strains, Phase II (KMG-II): from individual species to whole genera.</title>
        <authorList>
            <person name="Goeker M."/>
        </authorList>
    </citation>
    <scope>NUCLEOTIDE SEQUENCE [LARGE SCALE GENOMIC DNA]</scope>
    <source>
        <strain evidence="2 4">DSM 15594</strain>
    </source>
</reference>
<evidence type="ECO:0000313" key="1">
    <source>
        <dbReference type="EMBL" id="OYD23400.1"/>
    </source>
</evidence>
<protein>
    <recommendedName>
        <fullName evidence="5">Acetyltransferase</fullName>
    </recommendedName>
</protein>
<name>A0A235CFS5_9GAMM</name>
<proteinExistence type="predicted"/>